<evidence type="ECO:0000313" key="2">
    <source>
        <dbReference type="Proteomes" id="UP000015106"/>
    </source>
</evidence>
<dbReference type="Proteomes" id="UP000015106">
    <property type="component" value="Chromosome 3"/>
</dbReference>
<proteinExistence type="predicted"/>
<keyword evidence="2" id="KW-1185">Reference proteome</keyword>
<reference evidence="1" key="3">
    <citation type="submission" date="2022-06" db="UniProtKB">
        <authorList>
            <consortium name="EnsemblPlants"/>
        </authorList>
    </citation>
    <scope>IDENTIFICATION</scope>
</reference>
<name>A0A8R7PWR1_TRIUA</name>
<dbReference type="EnsemblPlants" id="TuG1812G0300003864.01.T01">
    <property type="protein sequence ID" value="TuG1812G0300003864.01.T01"/>
    <property type="gene ID" value="TuG1812G0300003864.01"/>
</dbReference>
<evidence type="ECO:0000313" key="1">
    <source>
        <dbReference type="EnsemblPlants" id="TuG1812G0300003864.01.T01"/>
    </source>
</evidence>
<reference evidence="1" key="2">
    <citation type="submission" date="2018-03" db="EMBL/GenBank/DDBJ databases">
        <title>The Triticum urartu genome reveals the dynamic nature of wheat genome evolution.</title>
        <authorList>
            <person name="Ling H."/>
            <person name="Ma B."/>
            <person name="Shi X."/>
            <person name="Liu H."/>
            <person name="Dong L."/>
            <person name="Sun H."/>
            <person name="Cao Y."/>
            <person name="Gao Q."/>
            <person name="Zheng S."/>
            <person name="Li Y."/>
            <person name="Yu Y."/>
            <person name="Du H."/>
            <person name="Qi M."/>
            <person name="Li Y."/>
            <person name="Yu H."/>
            <person name="Cui Y."/>
            <person name="Wang N."/>
            <person name="Chen C."/>
            <person name="Wu H."/>
            <person name="Zhao Y."/>
            <person name="Zhang J."/>
            <person name="Li Y."/>
            <person name="Zhou W."/>
            <person name="Zhang B."/>
            <person name="Hu W."/>
            <person name="Eijk M."/>
            <person name="Tang J."/>
            <person name="Witsenboer H."/>
            <person name="Zhao S."/>
            <person name="Li Z."/>
            <person name="Zhang A."/>
            <person name="Wang D."/>
            <person name="Liang C."/>
        </authorList>
    </citation>
    <scope>NUCLEOTIDE SEQUENCE [LARGE SCALE GENOMIC DNA]</scope>
    <source>
        <strain evidence="1">cv. G1812</strain>
    </source>
</reference>
<reference evidence="2" key="1">
    <citation type="journal article" date="2013" name="Nature">
        <title>Draft genome of the wheat A-genome progenitor Triticum urartu.</title>
        <authorList>
            <person name="Ling H.Q."/>
            <person name="Zhao S."/>
            <person name="Liu D."/>
            <person name="Wang J."/>
            <person name="Sun H."/>
            <person name="Zhang C."/>
            <person name="Fan H."/>
            <person name="Li D."/>
            <person name="Dong L."/>
            <person name="Tao Y."/>
            <person name="Gao C."/>
            <person name="Wu H."/>
            <person name="Li Y."/>
            <person name="Cui Y."/>
            <person name="Guo X."/>
            <person name="Zheng S."/>
            <person name="Wang B."/>
            <person name="Yu K."/>
            <person name="Liang Q."/>
            <person name="Yang W."/>
            <person name="Lou X."/>
            <person name="Chen J."/>
            <person name="Feng M."/>
            <person name="Jian J."/>
            <person name="Zhang X."/>
            <person name="Luo G."/>
            <person name="Jiang Y."/>
            <person name="Liu J."/>
            <person name="Wang Z."/>
            <person name="Sha Y."/>
            <person name="Zhang B."/>
            <person name="Wu H."/>
            <person name="Tang D."/>
            <person name="Shen Q."/>
            <person name="Xue P."/>
            <person name="Zou S."/>
            <person name="Wang X."/>
            <person name="Liu X."/>
            <person name="Wang F."/>
            <person name="Yang Y."/>
            <person name="An X."/>
            <person name="Dong Z."/>
            <person name="Zhang K."/>
            <person name="Zhang X."/>
            <person name="Luo M.C."/>
            <person name="Dvorak J."/>
            <person name="Tong Y."/>
            <person name="Wang J."/>
            <person name="Yang H."/>
            <person name="Li Z."/>
            <person name="Wang D."/>
            <person name="Zhang A."/>
            <person name="Wang J."/>
        </authorList>
    </citation>
    <scope>NUCLEOTIDE SEQUENCE</scope>
    <source>
        <strain evidence="2">cv. G1812</strain>
    </source>
</reference>
<dbReference type="AlphaFoldDB" id="A0A8R7PWR1"/>
<protein>
    <submittedName>
        <fullName evidence="1">Uncharacterized protein</fullName>
    </submittedName>
</protein>
<accession>A0A8R7PWR1</accession>
<dbReference type="Gramene" id="TuG1812G0300003864.01.T01">
    <property type="protein sequence ID" value="TuG1812G0300003864.01.T01"/>
    <property type="gene ID" value="TuG1812G0300003864.01"/>
</dbReference>
<organism evidence="1 2">
    <name type="scientific">Triticum urartu</name>
    <name type="common">Red wild einkorn</name>
    <name type="synonym">Crithodium urartu</name>
    <dbReference type="NCBI Taxonomy" id="4572"/>
    <lineage>
        <taxon>Eukaryota</taxon>
        <taxon>Viridiplantae</taxon>
        <taxon>Streptophyta</taxon>
        <taxon>Embryophyta</taxon>
        <taxon>Tracheophyta</taxon>
        <taxon>Spermatophyta</taxon>
        <taxon>Magnoliopsida</taxon>
        <taxon>Liliopsida</taxon>
        <taxon>Poales</taxon>
        <taxon>Poaceae</taxon>
        <taxon>BOP clade</taxon>
        <taxon>Pooideae</taxon>
        <taxon>Triticodae</taxon>
        <taxon>Triticeae</taxon>
        <taxon>Triticinae</taxon>
        <taxon>Triticum</taxon>
    </lineage>
</organism>
<sequence length="77" mass="8699">MNFAKIVVHVMLLLEPVHHYFRNQLYSFKLQSIFFRGMESTLTLTRSAAPPRVLPTQPQAVQLRSPGLFNDGAAGRS</sequence>